<feature type="binding site" evidence="8">
    <location>
        <position position="326"/>
    </location>
    <ligand>
        <name>Zn(2+)</name>
        <dbReference type="ChEBI" id="CHEBI:29105"/>
        <label>1</label>
    </ligand>
</feature>
<dbReference type="GO" id="GO:0006508">
    <property type="term" value="P:proteolysis"/>
    <property type="evidence" value="ECO:0007669"/>
    <property type="project" value="UniProtKB-KW"/>
</dbReference>
<dbReference type="Proteomes" id="UP000596742">
    <property type="component" value="Unassembled WGS sequence"/>
</dbReference>
<feature type="signal peptide" evidence="10">
    <location>
        <begin position="1"/>
        <end position="26"/>
    </location>
</feature>
<feature type="binding site" evidence="8">
    <location>
        <position position="341"/>
    </location>
    <ligand>
        <name>Ca(2+)</name>
        <dbReference type="ChEBI" id="CHEBI:29108"/>
        <label>1</label>
    </ligand>
</feature>
<reference evidence="12" key="1">
    <citation type="submission" date="2018-11" db="EMBL/GenBank/DDBJ databases">
        <authorList>
            <person name="Alioto T."/>
            <person name="Alioto T."/>
        </authorList>
    </citation>
    <scope>NUCLEOTIDE SEQUENCE</scope>
</reference>
<evidence type="ECO:0000313" key="12">
    <source>
        <dbReference type="EMBL" id="VDI53726.1"/>
    </source>
</evidence>
<dbReference type="InterPro" id="IPR006026">
    <property type="entry name" value="Peptidase_Metallo"/>
</dbReference>
<evidence type="ECO:0000256" key="4">
    <source>
        <dbReference type="ARBA" id="ARBA00022801"/>
    </source>
</evidence>
<evidence type="ECO:0000256" key="3">
    <source>
        <dbReference type="ARBA" id="ARBA00022723"/>
    </source>
</evidence>
<dbReference type="CDD" id="cd04278">
    <property type="entry name" value="ZnMc_MMP"/>
    <property type="match status" value="1"/>
</dbReference>
<sequence>MAKWSVLFHQTIFVVHIIWIVRPVTSEKFFQYRDHRDQNYYLKQANENKNEVQDEVQAEMQLEKYGYLRCKVGRRRRRSVDTPTHNSFNVFEGNGRSCSEDEIKTAIKEYQKKYKLPETGVVDEETRKFMSTSRCGNSDSADNPDIEPVDVTDLVPIEVVNPPPSKKRWKRTAKNTVLYNLLFPQLTESSVKISGKRRTKFLLNHIQKIKNEDPIWLRPKRHKRFVNIHINETGLNGEKIRDGQKFTKTDIRWRLLETGFSTRIPLEDQRASLNMAFRMWSEVIPLNFEEDVSGDIKVVDIEIAFGRGSHQNCERKFDGNGGEIAHSRENGRDVVHFDDEEDYKSIESITKEKDGIYLLRVAVHEIGHVLGLSHSSQITSIMYAIYHQSHVNPDKEFELTWDDRKAVQKAYGVCRGKFNTIFDWVRKTPSNGLIYNTYFFRSNQYWMYENHANRTRYGDPLYVAQEWKGVPDNVDGYLHVWYFAGTRIIDDTYFLKGEDYFLYNSEEDKVYDGGTGKISEKFGPKKGQDIGVPDNLDTAYFDKRDKNIYFFKGDTVYVYDPTDEEDETKGCCLRIRKIWEEFPPLDGERQIEGDLDAVYYSYNDTTVYFFKGEDVWKNELFHPRQKQIKNGVKYVGNWFAHWYDICDVRPTFSNFEIPSNSHV</sequence>
<feature type="binding site" evidence="8">
    <location>
        <position position="368"/>
    </location>
    <ligand>
        <name>Zn(2+)</name>
        <dbReference type="ChEBI" id="CHEBI:29105"/>
        <label>2</label>
        <note>catalytic</note>
    </ligand>
</feature>
<evidence type="ECO:0000259" key="11">
    <source>
        <dbReference type="SMART" id="SM00235"/>
    </source>
</evidence>
<feature type="binding site" evidence="8">
    <location>
        <position position="539"/>
    </location>
    <ligand>
        <name>Ca(2+)</name>
        <dbReference type="ChEBI" id="CHEBI:29108"/>
        <label>5</label>
    </ligand>
</feature>
<dbReference type="SUPFAM" id="SSF50923">
    <property type="entry name" value="Hemopexin-like domain"/>
    <property type="match status" value="1"/>
</dbReference>
<dbReference type="GO" id="GO:0008270">
    <property type="term" value="F:zinc ion binding"/>
    <property type="evidence" value="ECO:0007669"/>
    <property type="project" value="InterPro"/>
</dbReference>
<keyword evidence="10" id="KW-0732">Signal</keyword>
<feature type="binding site" evidence="8">
    <location>
        <position position="318"/>
    </location>
    <ligand>
        <name>Ca(2+)</name>
        <dbReference type="ChEBI" id="CHEBI:29108"/>
        <label>3</label>
    </ligand>
</feature>
<dbReference type="EC" id="3.4.24.-" evidence="12"/>
<feature type="binding site" evidence="8">
    <location>
        <position position="341"/>
    </location>
    <ligand>
        <name>Ca(2+)</name>
        <dbReference type="ChEBI" id="CHEBI:29108"/>
        <label>3</label>
    </ligand>
</feature>
<keyword evidence="6" id="KW-0482">Metalloprotease</keyword>
<dbReference type="InterPro" id="IPR036375">
    <property type="entry name" value="Hemopexin-like_dom_sf"/>
</dbReference>
<dbReference type="PANTHER" id="PTHR10201:SF323">
    <property type="entry name" value="MATRIX METALLOPROTEINASE-21"/>
    <property type="match status" value="1"/>
</dbReference>
<dbReference type="AlphaFoldDB" id="A0A8B6FQV9"/>
<evidence type="ECO:0000256" key="7">
    <source>
        <dbReference type="PIRSR" id="PIRSR621190-1"/>
    </source>
</evidence>
<feature type="binding site" evidence="8">
    <location>
        <position position="319"/>
    </location>
    <ligand>
        <name>Ca(2+)</name>
        <dbReference type="ChEBI" id="CHEBI:29108"/>
        <label>3</label>
    </ligand>
</feature>
<dbReference type="GO" id="GO:0031012">
    <property type="term" value="C:extracellular matrix"/>
    <property type="evidence" value="ECO:0007669"/>
    <property type="project" value="InterPro"/>
</dbReference>
<comment type="caution">
    <text evidence="12">The sequence shown here is derived from an EMBL/GenBank/DDBJ whole genome shotgun (WGS) entry which is preliminary data.</text>
</comment>
<dbReference type="GO" id="GO:0030198">
    <property type="term" value="P:extracellular matrix organization"/>
    <property type="evidence" value="ECO:0007669"/>
    <property type="project" value="TreeGrafter"/>
</dbReference>
<feature type="binding site" evidence="8">
    <location>
        <position position="475"/>
    </location>
    <ligand>
        <name>Ca(2+)</name>
        <dbReference type="ChEBI" id="CHEBI:29108"/>
        <label>4</label>
    </ligand>
</feature>
<dbReference type="InterPro" id="IPR021190">
    <property type="entry name" value="Pept_M10A"/>
</dbReference>
<comment type="cofactor">
    <cofactor evidence="8">
        <name>Ca(2+)</name>
        <dbReference type="ChEBI" id="CHEBI:29108"/>
    </cofactor>
    <text evidence="8">Can bind about 5 Ca(2+) ions per subunit.</text>
</comment>
<feature type="active site" evidence="7">
    <location>
        <position position="365"/>
    </location>
</feature>
<name>A0A8B6FQV9_MYTGA</name>
<dbReference type="Gene3D" id="2.110.10.10">
    <property type="entry name" value="Hemopexin-like domain"/>
    <property type="match status" value="2"/>
</dbReference>
<dbReference type="InterPro" id="IPR036365">
    <property type="entry name" value="PGBD-like_sf"/>
</dbReference>
<feature type="binding site" evidence="8">
    <location>
        <position position="374"/>
    </location>
    <ligand>
        <name>Zn(2+)</name>
        <dbReference type="ChEBI" id="CHEBI:29105"/>
        <label>2</label>
        <note>catalytic</note>
    </ligand>
</feature>
<evidence type="ECO:0000313" key="13">
    <source>
        <dbReference type="Proteomes" id="UP000596742"/>
    </source>
</evidence>
<dbReference type="Pfam" id="PF01471">
    <property type="entry name" value="PG_binding_1"/>
    <property type="match status" value="1"/>
</dbReference>
<dbReference type="Pfam" id="PF00045">
    <property type="entry name" value="Hemopexin"/>
    <property type="match status" value="1"/>
</dbReference>
<feature type="binding site" evidence="8">
    <location>
        <position position="364"/>
    </location>
    <ligand>
        <name>Zn(2+)</name>
        <dbReference type="ChEBI" id="CHEBI:29105"/>
        <label>2</label>
        <note>catalytic</note>
    </ligand>
</feature>
<evidence type="ECO:0000256" key="1">
    <source>
        <dbReference type="ARBA" id="ARBA00010370"/>
    </source>
</evidence>
<feature type="binding site" evidence="8">
    <location>
        <position position="596"/>
    </location>
    <ligand>
        <name>Ca(2+)</name>
        <dbReference type="ChEBI" id="CHEBI:29108"/>
        <label>4</label>
    </ligand>
</feature>
<protein>
    <submittedName>
        <fullName evidence="12">Matrix metalloproteinase-21</fullName>
        <ecNumber evidence="12">3.4.24.-</ecNumber>
    </submittedName>
</protein>
<evidence type="ECO:0000256" key="9">
    <source>
        <dbReference type="PROSITE-ProRule" id="PRU01011"/>
    </source>
</evidence>
<dbReference type="InterPro" id="IPR001818">
    <property type="entry name" value="Pept_M10_metallopeptidase"/>
</dbReference>
<feature type="domain" description="Peptidase metallopeptidase" evidence="11">
    <location>
        <begin position="242"/>
        <end position="413"/>
    </location>
</feature>
<dbReference type="InterPro" id="IPR002477">
    <property type="entry name" value="Peptidoglycan-bd-like"/>
</dbReference>
<dbReference type="EMBL" id="UYJE01007333">
    <property type="protein sequence ID" value="VDI53726.1"/>
    <property type="molecule type" value="Genomic_DNA"/>
</dbReference>
<dbReference type="PRINTS" id="PR00138">
    <property type="entry name" value="MATRIXIN"/>
</dbReference>
<dbReference type="GO" id="GO:0030574">
    <property type="term" value="P:collagen catabolic process"/>
    <property type="evidence" value="ECO:0007669"/>
    <property type="project" value="TreeGrafter"/>
</dbReference>
<feature type="binding site" evidence="8">
    <location>
        <position position="598"/>
    </location>
    <ligand>
        <name>Ca(2+)</name>
        <dbReference type="ChEBI" id="CHEBI:29108"/>
        <label>5</label>
    </ligand>
</feature>
<keyword evidence="3 8" id="KW-0479">Metal-binding</keyword>
<evidence type="ECO:0000256" key="10">
    <source>
        <dbReference type="SAM" id="SignalP"/>
    </source>
</evidence>
<keyword evidence="2" id="KW-0645">Protease</keyword>
<proteinExistence type="inferred from homology"/>
<feature type="binding site" evidence="8">
    <location>
        <position position="338"/>
    </location>
    <ligand>
        <name>Ca(2+)</name>
        <dbReference type="ChEBI" id="CHEBI:29108"/>
        <label>3</label>
    </ligand>
</feature>
<dbReference type="Pfam" id="PF00413">
    <property type="entry name" value="Peptidase_M10"/>
    <property type="match status" value="1"/>
</dbReference>
<gene>
    <name evidence="12" type="ORF">MGAL_10B042257</name>
</gene>
<dbReference type="InterPro" id="IPR033739">
    <property type="entry name" value="M10A_MMP"/>
</dbReference>
<evidence type="ECO:0000256" key="2">
    <source>
        <dbReference type="ARBA" id="ARBA00022670"/>
    </source>
</evidence>
<keyword evidence="8" id="KW-0106">Calcium</keyword>
<dbReference type="OrthoDB" id="406838at2759"/>
<dbReference type="PANTHER" id="PTHR10201">
    <property type="entry name" value="MATRIX METALLOPROTEINASE"/>
    <property type="match status" value="1"/>
</dbReference>
<feature type="binding site" evidence="8">
    <location>
        <position position="382"/>
    </location>
    <ligand>
        <name>Zn(2+)</name>
        <dbReference type="ChEBI" id="CHEBI:29105"/>
        <label>2</label>
        <note>catalytic</note>
    </ligand>
</feature>
<dbReference type="GO" id="GO:0004222">
    <property type="term" value="F:metalloendopeptidase activity"/>
    <property type="evidence" value="ECO:0007669"/>
    <property type="project" value="InterPro"/>
</dbReference>
<feature type="binding site" evidence="8">
    <location>
        <position position="310"/>
    </location>
    <ligand>
        <name>Zn(2+)</name>
        <dbReference type="ChEBI" id="CHEBI:29105"/>
        <label>1</label>
    </ligand>
</feature>
<feature type="repeat" description="Hemopexin" evidence="9">
    <location>
        <begin position="533"/>
        <end position="571"/>
    </location>
</feature>
<evidence type="ECO:0000256" key="8">
    <source>
        <dbReference type="PIRSR" id="PIRSR621190-2"/>
    </source>
</evidence>
<dbReference type="InterPro" id="IPR018487">
    <property type="entry name" value="Hemopexin-like_repeat"/>
</dbReference>
<keyword evidence="13" id="KW-1185">Reference proteome</keyword>
<organism evidence="12 13">
    <name type="scientific">Mytilus galloprovincialis</name>
    <name type="common">Mediterranean mussel</name>
    <dbReference type="NCBI Taxonomy" id="29158"/>
    <lineage>
        <taxon>Eukaryota</taxon>
        <taxon>Metazoa</taxon>
        <taxon>Spiralia</taxon>
        <taxon>Lophotrochozoa</taxon>
        <taxon>Mollusca</taxon>
        <taxon>Bivalvia</taxon>
        <taxon>Autobranchia</taxon>
        <taxon>Pteriomorphia</taxon>
        <taxon>Mytilida</taxon>
        <taxon>Mytiloidea</taxon>
        <taxon>Mytilidae</taxon>
        <taxon>Mytilinae</taxon>
        <taxon>Mytilus</taxon>
    </lineage>
</organism>
<dbReference type="SMART" id="SM00235">
    <property type="entry name" value="ZnMc"/>
    <property type="match status" value="1"/>
</dbReference>
<dbReference type="PROSITE" id="PS51642">
    <property type="entry name" value="HEMOPEXIN_2"/>
    <property type="match status" value="2"/>
</dbReference>
<evidence type="ECO:0000256" key="6">
    <source>
        <dbReference type="ARBA" id="ARBA00023049"/>
    </source>
</evidence>
<feature type="binding site" evidence="8">
    <location>
        <position position="336"/>
    </location>
    <ligand>
        <name>Zn(2+)</name>
        <dbReference type="ChEBI" id="CHEBI:29105"/>
        <label>1</label>
    </ligand>
</feature>
<keyword evidence="5 8" id="KW-0862">Zinc</keyword>
<dbReference type="SUPFAM" id="SSF47090">
    <property type="entry name" value="PGBD-like"/>
    <property type="match status" value="1"/>
</dbReference>
<dbReference type="Gene3D" id="3.40.390.10">
    <property type="entry name" value="Collagenase (Catalytic Domain)"/>
    <property type="match status" value="1"/>
</dbReference>
<dbReference type="InterPro" id="IPR024079">
    <property type="entry name" value="MetalloPept_cat_dom_sf"/>
</dbReference>
<feature type="binding site" evidence="8">
    <location>
        <position position="300"/>
    </location>
    <ligand>
        <name>Ca(2+)</name>
        <dbReference type="ChEBI" id="CHEBI:29108"/>
        <label>2</label>
    </ligand>
</feature>
<feature type="repeat" description="Hemopexin" evidence="9">
    <location>
        <begin position="419"/>
        <end position="470"/>
    </location>
</feature>
<comment type="cofactor">
    <cofactor evidence="8">
        <name>Zn(2+)</name>
        <dbReference type="ChEBI" id="CHEBI:29105"/>
    </cofactor>
    <text evidence="8">Binds 2 Zn(2+) ions per subunit.</text>
</comment>
<comment type="similarity">
    <text evidence="1">Belongs to the peptidase M10A family.</text>
</comment>
<feature type="chain" id="PRO_5033014995" evidence="10">
    <location>
        <begin position="27"/>
        <end position="663"/>
    </location>
</feature>
<evidence type="ECO:0000256" key="5">
    <source>
        <dbReference type="ARBA" id="ARBA00022833"/>
    </source>
</evidence>
<accession>A0A8B6FQV9</accession>
<keyword evidence="4 12" id="KW-0378">Hydrolase</keyword>
<dbReference type="SMART" id="SM00120">
    <property type="entry name" value="HX"/>
    <property type="match status" value="3"/>
</dbReference>
<dbReference type="SUPFAM" id="SSF55486">
    <property type="entry name" value="Metalloproteases ('zincins'), catalytic domain"/>
    <property type="match status" value="1"/>
</dbReference>
<feature type="binding site" evidence="8">
    <location>
        <position position="339"/>
    </location>
    <ligand>
        <name>Ca(2+)</name>
        <dbReference type="ChEBI" id="CHEBI:29108"/>
        <label>1</label>
    </ligand>
</feature>